<dbReference type="GO" id="GO:0005737">
    <property type="term" value="C:cytoplasm"/>
    <property type="evidence" value="ECO:0007669"/>
    <property type="project" value="InterPro"/>
</dbReference>
<dbReference type="EMBL" id="QBIY01013297">
    <property type="protein sequence ID" value="RXN08802.1"/>
    <property type="molecule type" value="Genomic_DNA"/>
</dbReference>
<dbReference type="Proteomes" id="UP000290572">
    <property type="component" value="Unassembled WGS sequence"/>
</dbReference>
<dbReference type="Pfam" id="PF05238">
    <property type="entry name" value="CENP-N"/>
    <property type="match status" value="1"/>
</dbReference>
<evidence type="ECO:0007829" key="15">
    <source>
        <dbReference type="PeptideAtlas" id="A0A498LLW6"/>
    </source>
</evidence>
<dbReference type="InterPro" id="IPR018225">
    <property type="entry name" value="Transaldolase_AS"/>
</dbReference>
<dbReference type="InterPro" id="IPR056545">
    <property type="entry name" value="C2H2_ASCIZ_1st_2nd"/>
</dbReference>
<dbReference type="Pfam" id="PF24757">
    <property type="entry name" value="C2H2_ASCIZ"/>
    <property type="match status" value="1"/>
</dbReference>
<evidence type="ECO:0000256" key="8">
    <source>
        <dbReference type="RuleBase" id="RU000501"/>
    </source>
</evidence>
<dbReference type="UniPathway" id="UPA00115">
    <property type="reaction ID" value="UER00414"/>
</dbReference>
<feature type="domain" description="ASCIZ first and second C2H2 zinc finger" evidence="10">
    <location>
        <begin position="875"/>
        <end position="907"/>
    </location>
</feature>
<dbReference type="GO" id="GO:0007059">
    <property type="term" value="P:chromosome segregation"/>
    <property type="evidence" value="ECO:0007669"/>
    <property type="project" value="InterPro"/>
</dbReference>
<evidence type="ECO:0000259" key="12">
    <source>
        <dbReference type="Pfam" id="PF24761"/>
    </source>
</evidence>
<comment type="pathway">
    <text evidence="1 8">Carbohydrate degradation; pentose phosphate pathway; D-glyceraldehyde 3-phosphate and beta-D-fructose 6-phosphate from D-ribose 5-phosphate and D-xylulose 5-phosphate (non-oxidative stage): step 2/3.</text>
</comment>
<evidence type="ECO:0000256" key="1">
    <source>
        <dbReference type="ARBA" id="ARBA00004857"/>
    </source>
</evidence>
<dbReference type="GO" id="GO:0004801">
    <property type="term" value="F:transaldolase activity"/>
    <property type="evidence" value="ECO:0007669"/>
    <property type="project" value="UniProtKB-EC"/>
</dbReference>
<dbReference type="Pfam" id="PF23344">
    <property type="entry name" value="ZP-N"/>
    <property type="match status" value="1"/>
</dbReference>
<comment type="caution">
    <text evidence="13">The sequence shown here is derived from an EMBL/GenBank/DDBJ whole genome shotgun (WGS) entry which is preliminary data.</text>
</comment>
<keyword evidence="14" id="KW-1185">Reference proteome</keyword>
<keyword evidence="5 8" id="KW-0808">Transferase</keyword>
<dbReference type="PANTHER" id="PTHR46664:SF1">
    <property type="entry name" value="ATM INTERACTOR"/>
    <property type="match status" value="1"/>
</dbReference>
<dbReference type="Gene3D" id="3.20.20.70">
    <property type="entry name" value="Aldolase class I"/>
    <property type="match status" value="1"/>
</dbReference>
<dbReference type="InterPro" id="IPR055303">
    <property type="entry name" value="ATMIN"/>
</dbReference>
<dbReference type="EC" id="2.2.1.2" evidence="3 8"/>
<dbReference type="InterPro" id="IPR055356">
    <property type="entry name" value="ZP-N"/>
</dbReference>
<dbReference type="SUPFAM" id="SSF51569">
    <property type="entry name" value="Aldolase"/>
    <property type="match status" value="1"/>
</dbReference>
<dbReference type="GO" id="GO:0005975">
    <property type="term" value="P:carbohydrate metabolic process"/>
    <property type="evidence" value="ECO:0007669"/>
    <property type="project" value="InterPro"/>
</dbReference>
<evidence type="ECO:0000256" key="7">
    <source>
        <dbReference type="ARBA" id="ARBA00023270"/>
    </source>
</evidence>
<dbReference type="GO" id="GO:0000976">
    <property type="term" value="F:transcription cis-regulatory region binding"/>
    <property type="evidence" value="ECO:0007669"/>
    <property type="project" value="InterPro"/>
</dbReference>
<dbReference type="GO" id="GO:0034080">
    <property type="term" value="P:CENP-A containing chromatin assembly"/>
    <property type="evidence" value="ECO:0007669"/>
    <property type="project" value="InterPro"/>
</dbReference>
<dbReference type="STRING" id="84645.A0A498LLW6"/>
<sequence>MESALEQIKKYTVVVADTGDFNAIEEYKPQDATTNPSLILAAAKMPTYQHLVEQAIKYGMANGGSEEEQVTNAMDQLFVNFGLEILKKVPGRVSTEVDARLSFDKDAMVSRARRLISLYEEAGVSKDRILIKLSSTWEGIQAGKELEDKHGIHCNMTLLFSFAQAVACAEANVTLISPFVGRVVSVTKIYNYYKKFNYPTVVMGASFRNTGEVKALAGCDLLTISPGLLGELSKDHSAVTCSLTPQGAKECDLEQIHLDEKSFRWLHNEDRMAVEKLSDGIRKFAADAIKLETMIKVRAHYSLVSSLPCPALDKLCDEGNCIDQLISSPVIGVLPSPGWCLHQWQKTIPKNHTSTFQLGSESAVSLYSRADLSVRLDTNHVNQPPYVALLPPVRLQAACPQEILVNVMDLDGDEIRCRYKKTDLVENGAGCSVVPEFTGVSPVGGAVIHVLPFEEVHVNITVDSRVQSVSEMAVIGPPGLFISPMEIGPNFQSSVTLSWVRGPNQFTHLLSICFAANTQSLQSNVRCIWLQQKLKCKERELQMSLVLPITFLKNLHFSDLQLNDPSCPVFYNSTHVTATFPLTGCGTKRVHLGSELLYTNTLRSINPNSTISRVATLILPLACRIPGQQAKGPAFKISIPEEVKTFGAVSFWLEFHLPGEGPLAKETRLPRLRGSPPVRMARDLRATGKMEMLDLHVFSNCSLARAELMVGQCVESETEDFTNPRPLLNQGCASGNGTLEILTSTSTVRIFRLYLGSLGIKGDTISIKMKKHEDDAIWIRIAWGDNFSKPNHLKPTYVVHHLHTSYVFLSNLAAKHKIFLCQALVIATKHGSIKDGHLSTRSLTAMRDLLLRRYQQEGLVNPTIRKDIKESQKLYCCPIEGCPRGPNRPFSQFSLVKQHFMKMHAEKKHKCLKCSNGYSTEWDLRRHAEDCGRTYSCTCGCPYASRAALLSHIYRTGHEVPKEHRYPPVKKRKMERLSSSATNCMPDELINEIPDCKKKISEGVVPTILVTGASDTAQHNTNHPRNPQKLLLPKPKVALVNVPIMQFTHLPVLLPSAESSALRSLVLSVDAQGSVSTVHILSPPVGTVVPDVNNKTLKEAFPVHTSGPETTSTGVQVNLESQASVGDPVDLGSRNKSTSTNIQTDISYLNKGMDAGPLTVSPCCEASVSSCSQTDISVSAQIQLPVNVQTQTLPSRIKATFSIGAQTDVFSFSSFNVTRETQTSCSAAPVDESQMDQAMCTNLFDTDTLSVSTQTAAADAHFRTSGLEDPLTSTGAGLFEDKTTASMCFGAQTDILHQNTVADNQTQTMILFRDLENILSDSMAGAASSCASGLVATHEPHHTGIDFDFEEFLNATHIQTQTEESGLNSLNTETTLELLDIETQTDFLLFENLGNGHNSDVGTRVQPSDLELEMFDTQTQTDLNFLLDTSGHMPLGSILRQSSFSMSTESSDTETQTDIRPAPLSLPCSHDGQVRLSSAETQTISSSFQSLGQLFHTSNETQTAVDDFLSADLAWNMESHFSSVETQTCEELLSLFRHNGKTKS</sequence>
<dbReference type="GO" id="GO:0000981">
    <property type="term" value="F:DNA-binding transcription factor activity, RNA polymerase II-specific"/>
    <property type="evidence" value="ECO:0007669"/>
    <property type="project" value="TreeGrafter"/>
</dbReference>
<proteinExistence type="evidence at protein level"/>
<keyword evidence="15" id="KW-1267">Proteomics identification</keyword>
<comment type="similarity">
    <text evidence="2">Belongs to the transaldolase family. Type 1 subfamily.</text>
</comment>
<gene>
    <name evidence="13" type="ORF">ROHU_011341</name>
</gene>
<comment type="function">
    <text evidence="8">Catalyzes the rate-limiting step of the non-oxidative phase in the pentose phosphate pathway. Catalyzes the reversible conversion of sedheptulose-7-phosphate and D-glyceraldehyde 3-phosphate into erythrose-4-phosphate and beta-D-fructose 6-phosphate.</text>
</comment>
<dbReference type="PROSITE" id="PS01054">
    <property type="entry name" value="TRANSALDOLASE_1"/>
    <property type="match status" value="1"/>
</dbReference>
<feature type="domain" description="ASCIZ third C2HC zinc finger" evidence="11">
    <location>
        <begin position="908"/>
        <end position="932"/>
    </location>
</feature>
<evidence type="ECO:0000313" key="13">
    <source>
        <dbReference type="EMBL" id="RXN08802.1"/>
    </source>
</evidence>
<evidence type="ECO:0000259" key="9">
    <source>
        <dbReference type="Pfam" id="PF23344"/>
    </source>
</evidence>
<dbReference type="InterPro" id="IPR007902">
    <property type="entry name" value="Chl4/mis15/CENP-N"/>
</dbReference>
<protein>
    <recommendedName>
        <fullName evidence="4 8">Transaldolase</fullName>
        <ecNumber evidence="3 8">2.2.1.2</ecNumber>
    </recommendedName>
</protein>
<dbReference type="InterPro" id="IPR056380">
    <property type="entry name" value="Znf_C2H2_ASCIZ_4th"/>
</dbReference>
<evidence type="ECO:0000259" key="10">
    <source>
        <dbReference type="Pfam" id="PF24757"/>
    </source>
</evidence>
<reference evidence="13 14" key="1">
    <citation type="submission" date="2018-03" db="EMBL/GenBank/DDBJ databases">
        <title>Draft genome sequence of Rohu Carp (Labeo rohita).</title>
        <authorList>
            <person name="Das P."/>
            <person name="Kushwaha B."/>
            <person name="Joshi C.G."/>
            <person name="Kumar D."/>
            <person name="Nagpure N.S."/>
            <person name="Sahoo L."/>
            <person name="Das S.P."/>
            <person name="Bit A."/>
            <person name="Patnaik S."/>
            <person name="Meher P.K."/>
            <person name="Jayasankar P."/>
            <person name="Koringa P.G."/>
            <person name="Patel N.V."/>
            <person name="Hinsu A.T."/>
            <person name="Kumar R."/>
            <person name="Pandey M."/>
            <person name="Agarwal S."/>
            <person name="Srivastava S."/>
            <person name="Singh M."/>
            <person name="Iquebal M.A."/>
            <person name="Jaiswal S."/>
            <person name="Angadi U.B."/>
            <person name="Kumar N."/>
            <person name="Raza M."/>
            <person name="Shah T.M."/>
            <person name="Rai A."/>
            <person name="Jena J.K."/>
        </authorList>
    </citation>
    <scope>NUCLEOTIDE SEQUENCE [LARGE SCALE GENOMIC DNA]</scope>
    <source>
        <strain evidence="13">DASCIFA01</strain>
        <tissue evidence="13">Testis</tissue>
    </source>
</reference>
<organism evidence="13 14">
    <name type="scientific">Labeo rohita</name>
    <name type="common">Indian major carp</name>
    <name type="synonym">Cyprinus rohita</name>
    <dbReference type="NCBI Taxonomy" id="84645"/>
    <lineage>
        <taxon>Eukaryota</taxon>
        <taxon>Metazoa</taxon>
        <taxon>Chordata</taxon>
        <taxon>Craniata</taxon>
        <taxon>Vertebrata</taxon>
        <taxon>Euteleostomi</taxon>
        <taxon>Actinopterygii</taxon>
        <taxon>Neopterygii</taxon>
        <taxon>Teleostei</taxon>
        <taxon>Ostariophysi</taxon>
        <taxon>Cypriniformes</taxon>
        <taxon>Cyprinidae</taxon>
        <taxon>Labeoninae</taxon>
        <taxon>Labeonini</taxon>
        <taxon>Labeo</taxon>
    </lineage>
</organism>
<dbReference type="GO" id="GO:0045944">
    <property type="term" value="P:positive regulation of transcription by RNA polymerase II"/>
    <property type="evidence" value="ECO:0007669"/>
    <property type="project" value="InterPro"/>
</dbReference>
<dbReference type="Pfam" id="PF00923">
    <property type="entry name" value="TAL_FSA"/>
    <property type="match status" value="1"/>
</dbReference>
<feature type="domain" description="ZP-N" evidence="9">
    <location>
        <begin position="542"/>
        <end position="624"/>
    </location>
</feature>
<evidence type="ECO:0000256" key="3">
    <source>
        <dbReference type="ARBA" id="ARBA00013151"/>
    </source>
</evidence>
<evidence type="ECO:0000256" key="4">
    <source>
        <dbReference type="ARBA" id="ARBA00018292"/>
    </source>
</evidence>
<feature type="domain" description="ASCIZ forth C2H2 zinc finger" evidence="12">
    <location>
        <begin position="934"/>
        <end position="964"/>
    </location>
</feature>
<evidence type="ECO:0000256" key="6">
    <source>
        <dbReference type="ARBA" id="ARBA00023126"/>
    </source>
</evidence>
<dbReference type="Pfam" id="PF24759">
    <property type="entry name" value="C2HC_ASCIZ"/>
    <property type="match status" value="1"/>
</dbReference>
<evidence type="ECO:0000256" key="5">
    <source>
        <dbReference type="ARBA" id="ARBA00022679"/>
    </source>
</evidence>
<evidence type="ECO:0000259" key="11">
    <source>
        <dbReference type="Pfam" id="PF24759"/>
    </source>
</evidence>
<dbReference type="PANTHER" id="PTHR46664">
    <property type="entry name" value="ATM INTERACTOR"/>
    <property type="match status" value="1"/>
</dbReference>
<dbReference type="Gene3D" id="2.60.40.3210">
    <property type="entry name" value="Zona pellucida, ZP-N domain"/>
    <property type="match status" value="1"/>
</dbReference>
<keyword evidence="7" id="KW-0704">Schiff base</keyword>
<dbReference type="InterPro" id="IPR004730">
    <property type="entry name" value="Transaldolase_1"/>
</dbReference>
<dbReference type="Pfam" id="PF24761">
    <property type="entry name" value="C2H2_ASCIZ_4th"/>
    <property type="match status" value="1"/>
</dbReference>
<evidence type="ECO:0000256" key="2">
    <source>
        <dbReference type="ARBA" id="ARBA00008012"/>
    </source>
</evidence>
<dbReference type="CDD" id="cd00957">
    <property type="entry name" value="Transaldolase_TalAB"/>
    <property type="match status" value="1"/>
</dbReference>
<evidence type="ECO:0000313" key="14">
    <source>
        <dbReference type="Proteomes" id="UP000290572"/>
    </source>
</evidence>
<dbReference type="InterPro" id="IPR001585">
    <property type="entry name" value="TAL/FSA"/>
</dbReference>
<name>A0A498LLW6_LABRO</name>
<dbReference type="GO" id="GO:0005634">
    <property type="term" value="C:nucleus"/>
    <property type="evidence" value="ECO:0007669"/>
    <property type="project" value="TreeGrafter"/>
</dbReference>
<keyword evidence="6 8" id="KW-0570">Pentose shunt</keyword>
<accession>A0A498LLW6</accession>
<dbReference type="PROSITE" id="PS00958">
    <property type="entry name" value="TRANSALDOLASE_2"/>
    <property type="match status" value="1"/>
</dbReference>
<dbReference type="InterPro" id="IPR013785">
    <property type="entry name" value="Aldolase_TIM"/>
</dbReference>
<comment type="catalytic activity">
    <reaction evidence="8">
        <text>D-sedoheptulose 7-phosphate + D-glyceraldehyde 3-phosphate = D-erythrose 4-phosphate + beta-D-fructose 6-phosphate</text>
        <dbReference type="Rhea" id="RHEA:17053"/>
        <dbReference type="ChEBI" id="CHEBI:16897"/>
        <dbReference type="ChEBI" id="CHEBI:57483"/>
        <dbReference type="ChEBI" id="CHEBI:57634"/>
        <dbReference type="ChEBI" id="CHEBI:59776"/>
        <dbReference type="EC" id="2.2.1.2"/>
    </reaction>
</comment>
<dbReference type="GO" id="GO:0006098">
    <property type="term" value="P:pentose-phosphate shunt"/>
    <property type="evidence" value="ECO:0007669"/>
    <property type="project" value="UniProtKB-UniPathway"/>
</dbReference>
<dbReference type="InterPro" id="IPR056381">
    <property type="entry name" value="Znf_C2HC_ASCIZ_3rd"/>
</dbReference>